<feature type="chain" id="PRO_5043037224" evidence="2">
    <location>
        <begin position="21"/>
        <end position="83"/>
    </location>
</feature>
<keyword evidence="1" id="KW-0812">Transmembrane</keyword>
<feature type="transmembrane region" description="Helical" evidence="1">
    <location>
        <begin position="50"/>
        <end position="74"/>
    </location>
</feature>
<gene>
    <name evidence="3" type="primary">Mtnd6_1</name>
    <name evidence="3" type="ORF">BRAATR_R05604</name>
</gene>
<keyword evidence="1" id="KW-0472">Membrane</keyword>
<dbReference type="EMBL" id="VZSR01000520">
    <property type="protein sequence ID" value="NWZ36088.1"/>
    <property type="molecule type" value="Genomic_DNA"/>
</dbReference>
<evidence type="ECO:0000256" key="2">
    <source>
        <dbReference type="SAM" id="SignalP"/>
    </source>
</evidence>
<dbReference type="Proteomes" id="UP000540762">
    <property type="component" value="Unassembled WGS sequence"/>
</dbReference>
<evidence type="ECO:0000313" key="3">
    <source>
        <dbReference type="EMBL" id="NWZ36088.1"/>
    </source>
</evidence>
<feature type="non-terminal residue" evidence="3">
    <location>
        <position position="83"/>
    </location>
</feature>
<accession>A0A7K7LZN0</accession>
<proteinExistence type="predicted"/>
<comment type="caution">
    <text evidence="3">The sequence shown here is derived from an EMBL/GenBank/DDBJ whole genome shotgun (WGS) entry which is preliminary data.</text>
</comment>
<evidence type="ECO:0000256" key="1">
    <source>
        <dbReference type="SAM" id="Phobius"/>
    </source>
</evidence>
<keyword evidence="2" id="KW-0732">Signal</keyword>
<keyword evidence="4" id="KW-1185">Reference proteome</keyword>
<reference evidence="3 4" key="1">
    <citation type="submission" date="2019-09" db="EMBL/GenBank/DDBJ databases">
        <title>Bird 10,000 Genomes (B10K) Project - Family phase.</title>
        <authorList>
            <person name="Zhang G."/>
        </authorList>
    </citation>
    <scope>NUCLEOTIDE SEQUENCE [LARGE SCALE GENOMIC DNA]</scope>
    <source>
        <strain evidence="3">OUT-0037</strain>
        <tissue evidence="3">Liver</tissue>
    </source>
</reference>
<evidence type="ECO:0000313" key="4">
    <source>
        <dbReference type="Proteomes" id="UP000540762"/>
    </source>
</evidence>
<organism evidence="3 4">
    <name type="scientific">Brachypodius melanocephalos</name>
    <name type="common">black-headed bulbul</name>
    <dbReference type="NCBI Taxonomy" id="3235156"/>
    <lineage>
        <taxon>Eukaryota</taxon>
        <taxon>Metazoa</taxon>
        <taxon>Chordata</taxon>
        <taxon>Craniata</taxon>
        <taxon>Vertebrata</taxon>
        <taxon>Euteleostomi</taxon>
        <taxon>Archelosauria</taxon>
        <taxon>Archosauria</taxon>
        <taxon>Dinosauria</taxon>
        <taxon>Saurischia</taxon>
        <taxon>Theropoda</taxon>
        <taxon>Coelurosauria</taxon>
        <taxon>Aves</taxon>
        <taxon>Neognathae</taxon>
        <taxon>Neoaves</taxon>
        <taxon>Telluraves</taxon>
        <taxon>Australaves</taxon>
        <taxon>Passeriformes</taxon>
        <taxon>Sylvioidea</taxon>
        <taxon>Pycnonotidae</taxon>
        <taxon>Brachypodius</taxon>
    </lineage>
</organism>
<feature type="transmembrane region" description="Helical" evidence="1">
    <location>
        <begin position="25"/>
        <end position="43"/>
    </location>
</feature>
<protein>
    <submittedName>
        <fullName evidence="3">NU6M oxidoreductase</fullName>
    </submittedName>
</protein>
<name>A0A7K7LZN0_9PASS</name>
<dbReference type="AlphaFoldDB" id="A0A7K7LZN0"/>
<feature type="non-terminal residue" evidence="3">
    <location>
        <position position="1"/>
    </location>
</feature>
<feature type="signal peptide" evidence="2">
    <location>
        <begin position="1"/>
        <end position="20"/>
    </location>
</feature>
<sequence length="83" mass="9290">MRKFVIFLGACFIVGELAVASNPSYYYGVVSLVLAFVAGCWWLMSQVLPLCCWCCFSVLGQSISGFYLSCLWQWSPFQNRGGI</sequence>
<keyword evidence="1" id="KW-1133">Transmembrane helix</keyword>